<evidence type="ECO:0000313" key="2">
    <source>
        <dbReference type="EMBL" id="KJL41089.1"/>
    </source>
</evidence>
<name>A0A0M2HA93_MICTR</name>
<proteinExistence type="predicted"/>
<evidence type="ECO:0000259" key="1">
    <source>
        <dbReference type="PROSITE" id="PS51186"/>
    </source>
</evidence>
<reference evidence="2 3" key="1">
    <citation type="submission" date="2015-02" db="EMBL/GenBank/DDBJ databases">
        <title>Draft genome sequences of ten Microbacterium spp. with emphasis on heavy metal contaminated environments.</title>
        <authorList>
            <person name="Corretto E."/>
        </authorList>
    </citation>
    <scope>NUCLEOTIDE SEQUENCE [LARGE SCALE GENOMIC DNA]</scope>
    <source>
        <strain evidence="2 3">DSM 8608</strain>
    </source>
</reference>
<comment type="caution">
    <text evidence="2">The sequence shown here is derived from an EMBL/GenBank/DDBJ whole genome shotgun (WGS) entry which is preliminary data.</text>
</comment>
<gene>
    <name evidence="2" type="ORF">RS82_03005</name>
</gene>
<dbReference type="PROSITE" id="PS51186">
    <property type="entry name" value="GNAT"/>
    <property type="match status" value="1"/>
</dbReference>
<dbReference type="Pfam" id="PF00583">
    <property type="entry name" value="Acetyltransf_1"/>
    <property type="match status" value="1"/>
</dbReference>
<keyword evidence="2" id="KW-0808">Transferase</keyword>
<feature type="domain" description="N-acetyltransferase" evidence="1">
    <location>
        <begin position="11"/>
        <end position="157"/>
    </location>
</feature>
<sequence length="157" mass="17030">MGASLCSMGDLRLVELSAATIVAVNNMSLKPGQEEFLSPVSYGIAATVVNPQTTWQRVVVDGEEVVAFVSGNFDPDDPQEHFRSVLWRINVDADDQGRGVGRFAVAGLLEEARNRGMDHVNVIYEAGEGGPQAFFERVGFTPVGETEYGEVIAEIRL</sequence>
<protein>
    <submittedName>
        <fullName evidence="2">Acetyltransferase (GNAT) family protein</fullName>
    </submittedName>
</protein>
<dbReference type="InterPro" id="IPR016181">
    <property type="entry name" value="Acyl_CoA_acyltransferase"/>
</dbReference>
<dbReference type="PATRIC" id="fig|69370.6.peg.3059"/>
<dbReference type="CDD" id="cd04301">
    <property type="entry name" value="NAT_SF"/>
    <property type="match status" value="1"/>
</dbReference>
<evidence type="ECO:0000313" key="3">
    <source>
        <dbReference type="Proteomes" id="UP000034098"/>
    </source>
</evidence>
<keyword evidence="3" id="KW-1185">Reference proteome</keyword>
<dbReference type="EMBL" id="JYJA01000038">
    <property type="protein sequence ID" value="KJL41089.1"/>
    <property type="molecule type" value="Genomic_DNA"/>
</dbReference>
<dbReference type="GO" id="GO:0016747">
    <property type="term" value="F:acyltransferase activity, transferring groups other than amino-acyl groups"/>
    <property type="evidence" value="ECO:0007669"/>
    <property type="project" value="InterPro"/>
</dbReference>
<dbReference type="AlphaFoldDB" id="A0A0M2HA93"/>
<dbReference type="SUPFAM" id="SSF55729">
    <property type="entry name" value="Acyl-CoA N-acyltransferases (Nat)"/>
    <property type="match status" value="1"/>
</dbReference>
<dbReference type="Gene3D" id="3.40.630.30">
    <property type="match status" value="1"/>
</dbReference>
<dbReference type="InterPro" id="IPR000182">
    <property type="entry name" value="GNAT_dom"/>
</dbReference>
<dbReference type="Proteomes" id="UP000034098">
    <property type="component" value="Unassembled WGS sequence"/>
</dbReference>
<accession>A0A0M2HA93</accession>
<organism evidence="2 3">
    <name type="scientific">Microbacterium trichothecenolyticum</name>
    <name type="common">Aureobacterium trichothecenolyticum</name>
    <dbReference type="NCBI Taxonomy" id="69370"/>
    <lineage>
        <taxon>Bacteria</taxon>
        <taxon>Bacillati</taxon>
        <taxon>Actinomycetota</taxon>
        <taxon>Actinomycetes</taxon>
        <taxon>Micrococcales</taxon>
        <taxon>Microbacteriaceae</taxon>
        <taxon>Microbacterium</taxon>
    </lineage>
</organism>